<accession>A0A0D7AED5</accession>
<proteinExistence type="predicted"/>
<feature type="non-terminal residue" evidence="2">
    <location>
        <position position="1"/>
    </location>
</feature>
<dbReference type="AlphaFoldDB" id="A0A0D7AED5"/>
<dbReference type="InterPro" id="IPR030125">
    <property type="entry name" value="SPIN90/Ldb17"/>
</dbReference>
<dbReference type="GO" id="GO:0071933">
    <property type="term" value="F:Arp2/3 complex binding"/>
    <property type="evidence" value="ECO:0007669"/>
    <property type="project" value="TreeGrafter"/>
</dbReference>
<dbReference type="Proteomes" id="UP000054144">
    <property type="component" value="Unassembled WGS sequence"/>
</dbReference>
<protein>
    <recommendedName>
        <fullName evidence="1">SPIN90/Ldb17 leucine-rich domain-containing protein</fullName>
    </recommendedName>
</protein>
<reference evidence="2 3" key="1">
    <citation type="journal article" date="2015" name="Fungal Genet. Biol.">
        <title>Evolution of novel wood decay mechanisms in Agaricales revealed by the genome sequences of Fistulina hepatica and Cylindrobasidium torrendii.</title>
        <authorList>
            <person name="Floudas D."/>
            <person name="Held B.W."/>
            <person name="Riley R."/>
            <person name="Nagy L.G."/>
            <person name="Koehler G."/>
            <person name="Ransdell A.S."/>
            <person name="Younus H."/>
            <person name="Chow J."/>
            <person name="Chiniquy J."/>
            <person name="Lipzen A."/>
            <person name="Tritt A."/>
            <person name="Sun H."/>
            <person name="Haridas S."/>
            <person name="LaButti K."/>
            <person name="Ohm R.A."/>
            <person name="Kues U."/>
            <person name="Blanchette R.A."/>
            <person name="Grigoriev I.V."/>
            <person name="Minto R.E."/>
            <person name="Hibbett D.S."/>
        </authorList>
    </citation>
    <scope>NUCLEOTIDE SEQUENCE [LARGE SCALE GENOMIC DNA]</scope>
    <source>
        <strain evidence="2 3">ATCC 64428</strain>
    </source>
</reference>
<sequence>IGIVYLVENAQQFWSELEDVLHFPRDMVPTLSQLDAALRRALTLCATYHELYLQTPVLMSQACTLVLDSELFAFHSERMCEILLDDIQAATDPHMQYIFYQILLHYGRRGRVSGAMGGRGDFFGTPKRWQTVLPLLIDHVRVDVDDVTFDTLPEDADCEFGVPGAPVLITIEARLRSLSVKLLYEVCRVQCFSLQDLRIFPSSFIDYLFDLVEDTRNMRTESFNYAIINLIVALNEQFMVACLKSVPSSTVNSSPVPTPKPVRKYSLDTASCDATENRVLAVLTRRLGTSKTFGENVVFMLNRAKHTSEDLTSQLLLLKVLYLLFTTKGTEDFFYTNDLCVLVDVFLRELSELMEMEEDSSVLESLRHTYLRVLHPLMANTQLRDVPYKRIELARLLETVIRRDGRGGARAAGHTTRRLAERCLNGKWCTGLRSPPPPAETFMREAPTTDFLSIEQQQHLLLTSRSMDNLAA</sequence>
<dbReference type="EMBL" id="KN881721">
    <property type="protein sequence ID" value="KIY49707.1"/>
    <property type="molecule type" value="Genomic_DNA"/>
</dbReference>
<evidence type="ECO:0000313" key="2">
    <source>
        <dbReference type="EMBL" id="KIY49707.1"/>
    </source>
</evidence>
<dbReference type="GO" id="GO:0006897">
    <property type="term" value="P:endocytosis"/>
    <property type="evidence" value="ECO:0007669"/>
    <property type="project" value="TreeGrafter"/>
</dbReference>
<dbReference type="InterPro" id="IPR018556">
    <property type="entry name" value="SPIN90/Ldb17_LRD"/>
</dbReference>
<keyword evidence="3" id="KW-1185">Reference proteome</keyword>
<gene>
    <name evidence="2" type="ORF">FISHEDRAFT_8415</name>
</gene>
<dbReference type="GO" id="GO:0030479">
    <property type="term" value="C:actin cortical patch"/>
    <property type="evidence" value="ECO:0007669"/>
    <property type="project" value="TreeGrafter"/>
</dbReference>
<organism evidence="2 3">
    <name type="scientific">Fistulina hepatica ATCC 64428</name>
    <dbReference type="NCBI Taxonomy" id="1128425"/>
    <lineage>
        <taxon>Eukaryota</taxon>
        <taxon>Fungi</taxon>
        <taxon>Dikarya</taxon>
        <taxon>Basidiomycota</taxon>
        <taxon>Agaricomycotina</taxon>
        <taxon>Agaricomycetes</taxon>
        <taxon>Agaricomycetidae</taxon>
        <taxon>Agaricales</taxon>
        <taxon>Fistulinaceae</taxon>
        <taxon>Fistulina</taxon>
    </lineage>
</organism>
<dbReference type="Pfam" id="PF09431">
    <property type="entry name" value="SPIN90_LRD"/>
    <property type="match status" value="1"/>
</dbReference>
<dbReference type="GO" id="GO:0051666">
    <property type="term" value="P:actin cortical patch localization"/>
    <property type="evidence" value="ECO:0007669"/>
    <property type="project" value="TreeGrafter"/>
</dbReference>
<dbReference type="PANTHER" id="PTHR13357">
    <property type="entry name" value="SH3 ADAPTER PROTEIN SPIN90 NCK INTERACTING PROTEIN WITH SH3 DOMAIN"/>
    <property type="match status" value="1"/>
</dbReference>
<feature type="non-terminal residue" evidence="2">
    <location>
        <position position="472"/>
    </location>
</feature>
<evidence type="ECO:0000313" key="3">
    <source>
        <dbReference type="Proteomes" id="UP000054144"/>
    </source>
</evidence>
<dbReference type="PANTHER" id="PTHR13357:SF1">
    <property type="entry name" value="NCK-INTERACTING PROTEIN WITH SH3 DOMAIN"/>
    <property type="match status" value="1"/>
</dbReference>
<dbReference type="GO" id="GO:0000147">
    <property type="term" value="P:actin cortical patch assembly"/>
    <property type="evidence" value="ECO:0007669"/>
    <property type="project" value="TreeGrafter"/>
</dbReference>
<name>A0A0D7AED5_9AGAR</name>
<feature type="domain" description="SPIN90/Ldb17 leucine-rich" evidence="1">
    <location>
        <begin position="221"/>
        <end position="392"/>
    </location>
</feature>
<dbReference type="OrthoDB" id="445362at2759"/>
<evidence type="ECO:0000259" key="1">
    <source>
        <dbReference type="Pfam" id="PF09431"/>
    </source>
</evidence>